<dbReference type="PANTHER" id="PTHR39963">
    <property type="entry name" value="SLL0983 PROTEIN"/>
    <property type="match status" value="1"/>
</dbReference>
<reference evidence="3" key="1">
    <citation type="journal article" date="2019" name="Int. J. Syst. Evol. Microbiol.">
        <title>The Global Catalogue of Microorganisms (GCM) 10K type strain sequencing project: providing services to taxonomists for standard genome sequencing and annotation.</title>
        <authorList>
            <consortium name="The Broad Institute Genomics Platform"/>
            <consortium name="The Broad Institute Genome Sequencing Center for Infectious Disease"/>
            <person name="Wu L."/>
            <person name="Ma J."/>
        </authorList>
    </citation>
    <scope>NUCLEOTIDE SEQUENCE [LARGE SCALE GENOMIC DNA]</scope>
    <source>
        <strain evidence="3">JCM 19173</strain>
    </source>
</reference>
<proteinExistence type="predicted"/>
<dbReference type="Gene3D" id="3.40.50.150">
    <property type="entry name" value="Vaccinia Virus protein VP39"/>
    <property type="match status" value="1"/>
</dbReference>
<accession>A0ABQ2FNZ2</accession>
<comment type="caution">
    <text evidence="2">The sequence shown here is derived from an EMBL/GenBank/DDBJ whole genome shotgun (WGS) entry which is preliminary data.</text>
</comment>
<sequence length="258" mass="27255">MTHMQCQSSAQVLFVLRLRYQTGILRGMSDSSPDAPANVLVTPDGSRTALNARFGEAYGSRHGAASQARHVFVEGTGTHEHPAPRVLEVGFGVGVNARATLARCAARGVPLEYHAFEFDPAPRALLRDVARGGDAEDHPAWRALLDAWPESGGGSGEIEVTAGGATLRVTFADVLTADLPAGWATALYLDGFSPSRNPDVWTPAFTARLAHTLAPGGVLGTYSAAGHVRRSLEAAGLRVDRRPGAPGKRECVRAVREG</sequence>
<dbReference type="NCBIfam" id="NF033855">
    <property type="entry name" value="tRNA_MNMC2"/>
    <property type="match status" value="1"/>
</dbReference>
<dbReference type="InterPro" id="IPR008471">
    <property type="entry name" value="MnmC-like_methylTransf"/>
</dbReference>
<protein>
    <recommendedName>
        <fullName evidence="1">MnmC-like methyltransferase domain-containing protein</fullName>
    </recommendedName>
</protein>
<evidence type="ECO:0000313" key="3">
    <source>
        <dbReference type="Proteomes" id="UP000604341"/>
    </source>
</evidence>
<dbReference type="InterPro" id="IPR047785">
    <property type="entry name" value="tRNA_MNMC2"/>
</dbReference>
<gene>
    <name evidence="2" type="ORF">GCM10010844_34250</name>
</gene>
<dbReference type="SUPFAM" id="SSF53335">
    <property type="entry name" value="S-adenosyl-L-methionine-dependent methyltransferases"/>
    <property type="match status" value="1"/>
</dbReference>
<dbReference type="PANTHER" id="PTHR39963:SF1">
    <property type="entry name" value="MNMC-LIKE METHYLTRANSFERASE DOMAIN-CONTAINING PROTEIN"/>
    <property type="match status" value="1"/>
</dbReference>
<dbReference type="Proteomes" id="UP000604341">
    <property type="component" value="Unassembled WGS sequence"/>
</dbReference>
<dbReference type="EMBL" id="BMPE01000014">
    <property type="protein sequence ID" value="GGL12687.1"/>
    <property type="molecule type" value="Genomic_DNA"/>
</dbReference>
<dbReference type="Pfam" id="PF05430">
    <property type="entry name" value="Methyltransf_30"/>
    <property type="match status" value="1"/>
</dbReference>
<dbReference type="InterPro" id="IPR029063">
    <property type="entry name" value="SAM-dependent_MTases_sf"/>
</dbReference>
<organism evidence="2 3">
    <name type="scientific">Deinococcus radiotolerans</name>
    <dbReference type="NCBI Taxonomy" id="1309407"/>
    <lineage>
        <taxon>Bacteria</taxon>
        <taxon>Thermotogati</taxon>
        <taxon>Deinococcota</taxon>
        <taxon>Deinococci</taxon>
        <taxon>Deinococcales</taxon>
        <taxon>Deinococcaceae</taxon>
        <taxon>Deinococcus</taxon>
    </lineage>
</organism>
<keyword evidence="3" id="KW-1185">Reference proteome</keyword>
<evidence type="ECO:0000313" key="2">
    <source>
        <dbReference type="EMBL" id="GGL12687.1"/>
    </source>
</evidence>
<evidence type="ECO:0000259" key="1">
    <source>
        <dbReference type="Pfam" id="PF05430"/>
    </source>
</evidence>
<name>A0ABQ2FNZ2_9DEIO</name>
<feature type="domain" description="MnmC-like methyltransferase" evidence="1">
    <location>
        <begin position="138"/>
        <end position="256"/>
    </location>
</feature>